<dbReference type="GO" id="GO:0009360">
    <property type="term" value="C:DNA polymerase III complex"/>
    <property type="evidence" value="ECO:0007669"/>
    <property type="project" value="TreeGrafter"/>
</dbReference>
<keyword evidence="5" id="KW-1185">Reference proteome</keyword>
<gene>
    <name evidence="4" type="primary">holB</name>
    <name evidence="4" type="ORF">C7S18_05385</name>
</gene>
<evidence type="ECO:0000313" key="5">
    <source>
        <dbReference type="Proteomes" id="UP000241074"/>
    </source>
</evidence>
<reference evidence="4 5" key="2">
    <citation type="submission" date="2018-03" db="EMBL/GenBank/DDBJ databases">
        <authorList>
            <person name="Keele B.F."/>
        </authorList>
    </citation>
    <scope>NUCLEOTIDE SEQUENCE [LARGE SCALE GENOMIC DNA]</scope>
    <source>
        <strain evidence="4 5">D13</strain>
    </source>
</reference>
<dbReference type="KEGG" id="xba:C7S18_05385"/>
<protein>
    <recommendedName>
        <fullName evidence="1">DNA-directed DNA polymerase</fullName>
        <ecNumber evidence="1">2.7.7.7</ecNumber>
    </recommendedName>
</protein>
<dbReference type="GO" id="GO:0008408">
    <property type="term" value="F:3'-5' exonuclease activity"/>
    <property type="evidence" value="ECO:0007669"/>
    <property type="project" value="InterPro"/>
</dbReference>
<keyword evidence="2" id="KW-0548">Nucleotidyltransferase</keyword>
<dbReference type="GO" id="GO:0003887">
    <property type="term" value="F:DNA-directed DNA polymerase activity"/>
    <property type="evidence" value="ECO:0007669"/>
    <property type="project" value="UniProtKB-KW"/>
</dbReference>
<dbReference type="InterPro" id="IPR004622">
    <property type="entry name" value="DNA_pol_HolB"/>
</dbReference>
<dbReference type="SUPFAM" id="SSF52540">
    <property type="entry name" value="P-loop containing nucleoside triphosphate hydrolases"/>
    <property type="match status" value="1"/>
</dbReference>
<dbReference type="Pfam" id="PF13177">
    <property type="entry name" value="DNA_pol3_delta2"/>
    <property type="match status" value="1"/>
</dbReference>
<dbReference type="InterPro" id="IPR050238">
    <property type="entry name" value="DNA_Rep/Repair_Clamp_Loader"/>
</dbReference>
<keyword evidence="2" id="KW-0808">Transferase</keyword>
<dbReference type="RefSeq" id="WP_106890597.1">
    <property type="nucleotide sequence ID" value="NZ_CP027860.1"/>
</dbReference>
<dbReference type="Proteomes" id="UP000241074">
    <property type="component" value="Chromosome"/>
</dbReference>
<accession>A0A2P1PPA0</accession>
<dbReference type="EMBL" id="CP027860">
    <property type="protein sequence ID" value="AVP96669.1"/>
    <property type="molecule type" value="Genomic_DNA"/>
</dbReference>
<dbReference type="EC" id="2.7.7.7" evidence="1"/>
<dbReference type="PANTHER" id="PTHR11669">
    <property type="entry name" value="REPLICATION FACTOR C / DNA POLYMERASE III GAMMA-TAU SUBUNIT"/>
    <property type="match status" value="1"/>
</dbReference>
<name>A0A2P1PPA0_9GAMM</name>
<evidence type="ECO:0000256" key="2">
    <source>
        <dbReference type="ARBA" id="ARBA00022932"/>
    </source>
</evidence>
<evidence type="ECO:0000256" key="1">
    <source>
        <dbReference type="ARBA" id="ARBA00012417"/>
    </source>
</evidence>
<dbReference type="Gene3D" id="3.40.50.300">
    <property type="entry name" value="P-loop containing nucleotide triphosphate hydrolases"/>
    <property type="match status" value="1"/>
</dbReference>
<dbReference type="AlphaFoldDB" id="A0A2P1PPA0"/>
<reference evidence="4 5" key="1">
    <citation type="submission" date="2018-03" db="EMBL/GenBank/DDBJ databases">
        <title>Ahniella affigens gen. nov., sp. nov., a gammaproteobacterium isolated from sandy soil near a stream.</title>
        <authorList>
            <person name="Ko Y."/>
            <person name="Kim J.-H."/>
        </authorList>
    </citation>
    <scope>NUCLEOTIDE SEQUENCE [LARGE SCALE GENOMIC DNA]</scope>
    <source>
        <strain evidence="4 5">D13</strain>
    </source>
</reference>
<dbReference type="NCBIfam" id="TIGR00678">
    <property type="entry name" value="holB"/>
    <property type="match status" value="1"/>
</dbReference>
<comment type="catalytic activity">
    <reaction evidence="3">
        <text>DNA(n) + a 2'-deoxyribonucleoside 5'-triphosphate = DNA(n+1) + diphosphate</text>
        <dbReference type="Rhea" id="RHEA:22508"/>
        <dbReference type="Rhea" id="RHEA-COMP:17339"/>
        <dbReference type="Rhea" id="RHEA-COMP:17340"/>
        <dbReference type="ChEBI" id="CHEBI:33019"/>
        <dbReference type="ChEBI" id="CHEBI:61560"/>
        <dbReference type="ChEBI" id="CHEBI:173112"/>
        <dbReference type="EC" id="2.7.7.7"/>
    </reaction>
</comment>
<organism evidence="4 5">
    <name type="scientific">Ahniella affigens</name>
    <dbReference type="NCBI Taxonomy" id="2021234"/>
    <lineage>
        <taxon>Bacteria</taxon>
        <taxon>Pseudomonadati</taxon>
        <taxon>Pseudomonadota</taxon>
        <taxon>Gammaproteobacteria</taxon>
        <taxon>Lysobacterales</taxon>
        <taxon>Rhodanobacteraceae</taxon>
        <taxon>Ahniella</taxon>
    </lineage>
</organism>
<evidence type="ECO:0000313" key="4">
    <source>
        <dbReference type="EMBL" id="AVP96669.1"/>
    </source>
</evidence>
<dbReference type="GO" id="GO:0006261">
    <property type="term" value="P:DNA-templated DNA replication"/>
    <property type="evidence" value="ECO:0007669"/>
    <property type="project" value="TreeGrafter"/>
</dbReference>
<dbReference type="PANTHER" id="PTHR11669:SF8">
    <property type="entry name" value="DNA POLYMERASE III SUBUNIT DELTA"/>
    <property type="match status" value="1"/>
</dbReference>
<dbReference type="InterPro" id="IPR027417">
    <property type="entry name" value="P-loop_NTPase"/>
</dbReference>
<proteinExistence type="predicted"/>
<sequence>MSAVLAPWLQEDWQRLLSRRAQGRLPHALLLAGPRGLGKRVFAEQVRAWLLCTAADQTDAACGQCKACHLLRAGNHPDALTITFEPRDDGKLRTEIIVDQIRALSARFAQTSQRGGWRVAIIEPAEAMNTAASNALLKTLEEPEASVMMILVSDQPMRLSATIRSRCQRIDVREPEPALSLQWLRAQGIAEKDAEPALQLADGNPGEALLLARPEQRQQINDVARDLQALAGSAALMDVVQRWLAADPGFRLRAAVQLVAQAMKAPLTLQAGVAESLIPLTARADFQKLSAWWDQANRARLQLDTPLRSDLILAEILGNWRDTVSASSK</sequence>
<evidence type="ECO:0000256" key="3">
    <source>
        <dbReference type="ARBA" id="ARBA00049244"/>
    </source>
</evidence>
<keyword evidence="2" id="KW-0239">DNA-directed DNA polymerase</keyword>
<dbReference type="OrthoDB" id="9811073at2"/>